<evidence type="ECO:0000259" key="5">
    <source>
        <dbReference type="Pfam" id="PF26305"/>
    </source>
</evidence>
<keyword evidence="4" id="KW-0051">Antiviral defense</keyword>
<dbReference type="Proteomes" id="UP000460298">
    <property type="component" value="Unassembled WGS sequence"/>
</dbReference>
<evidence type="ECO:0000256" key="4">
    <source>
        <dbReference type="ARBA" id="ARBA00023118"/>
    </source>
</evidence>
<keyword evidence="2" id="KW-0548">Nucleotidyltransferase</keyword>
<dbReference type="EMBL" id="WBUI01000014">
    <property type="protein sequence ID" value="KAB2931288.1"/>
    <property type="molecule type" value="Genomic_DNA"/>
</dbReference>
<keyword evidence="1" id="KW-0808">Transferase</keyword>
<evidence type="ECO:0000313" key="7">
    <source>
        <dbReference type="Proteomes" id="UP000460298"/>
    </source>
</evidence>
<evidence type="ECO:0000313" key="6">
    <source>
        <dbReference type="EMBL" id="KAB2931288.1"/>
    </source>
</evidence>
<proteinExistence type="predicted"/>
<reference evidence="6 7" key="1">
    <citation type="submission" date="2019-10" db="EMBL/GenBank/DDBJ databases">
        <title>Extracellular Electron Transfer in a Candidatus Methanoperedens spp. Enrichment Culture.</title>
        <authorList>
            <person name="Berger S."/>
            <person name="Rangel Shaw D."/>
            <person name="Berben T."/>
            <person name="In 'T Zandt M."/>
            <person name="Frank J."/>
            <person name="Reimann J."/>
            <person name="Jetten M.S.M."/>
            <person name="Welte C.U."/>
        </authorList>
    </citation>
    <scope>NUCLEOTIDE SEQUENCE [LARGE SCALE GENOMIC DNA]</scope>
    <source>
        <strain evidence="6">SB12</strain>
    </source>
</reference>
<evidence type="ECO:0000256" key="1">
    <source>
        <dbReference type="ARBA" id="ARBA00022679"/>
    </source>
</evidence>
<organism evidence="6 7">
    <name type="scientific">Leptonema illini</name>
    <dbReference type="NCBI Taxonomy" id="183"/>
    <lineage>
        <taxon>Bacteria</taxon>
        <taxon>Pseudomonadati</taxon>
        <taxon>Spirochaetota</taxon>
        <taxon>Spirochaetia</taxon>
        <taxon>Leptospirales</taxon>
        <taxon>Leptospiraceae</taxon>
        <taxon>Leptonema</taxon>
    </lineage>
</organism>
<accession>A0A833M0Q9</accession>
<protein>
    <recommendedName>
        <fullName evidence="5">cGAS/DncV-like nucleotidyltransferase C-terminal helical domain-containing protein</fullName>
    </recommendedName>
</protein>
<gene>
    <name evidence="6" type="ORF">F9K24_13670</name>
</gene>
<evidence type="ECO:0000256" key="2">
    <source>
        <dbReference type="ARBA" id="ARBA00022695"/>
    </source>
</evidence>
<feature type="domain" description="cGAS/DncV-like nucleotidyltransferase C-terminal helical" evidence="5">
    <location>
        <begin position="209"/>
        <end position="301"/>
    </location>
</feature>
<dbReference type="AlphaFoldDB" id="A0A833M0Q9"/>
<sequence length="340" mass="39261">MDQNRLSKLRNRRTDEFEIIKSSIMESLDTLTQTDSVKYVLGSMQPIEPTYTQKSYEEADRIKNQIENKTTFKCSFDYQGSVTNNTHIKAKSDIDLLTILTGFITLERPQEPDNPYKGNPVEDLFNFRNEEINILQRAFPEATIDTSGSKSIGIEGGSLRRKIDVVPSNWFNSNRYKISGDKTDRGIQILNTSKNERILNYPFLHNKHIADKDSRVNGGLRRAVRLMKSLKYDSENIELSSYDITAIGWNIPDHLLVFDKKYQLGILETCLYYCKELESNYFLRSTIEVPNGTRKVFAEDGASVKGLTQLRYQLESLSDDIQNENHRSFDKLSEARIEYF</sequence>
<comment type="caution">
    <text evidence="6">The sequence shown here is derived from an EMBL/GenBank/DDBJ whole genome shotgun (WGS) entry which is preliminary data.</text>
</comment>
<name>A0A833M0Q9_9LEPT</name>
<evidence type="ECO:0000256" key="3">
    <source>
        <dbReference type="ARBA" id="ARBA00022741"/>
    </source>
</evidence>
<dbReference type="Pfam" id="PF26305">
    <property type="entry name" value="CD_NTase_C"/>
    <property type="match status" value="1"/>
</dbReference>
<dbReference type="InterPro" id="IPR058909">
    <property type="entry name" value="CD_NTase_C"/>
</dbReference>
<keyword evidence="3" id="KW-0547">Nucleotide-binding</keyword>